<dbReference type="RefSeq" id="WP_011570867.1">
    <property type="nucleotide sequence ID" value="NC_017459.1"/>
</dbReference>
<organism evidence="2 3">
    <name type="scientific">Haloquadratum walsbyi (strain DSM 16854 / JCM 12705 / C23)</name>
    <dbReference type="NCBI Taxonomy" id="768065"/>
    <lineage>
        <taxon>Archaea</taxon>
        <taxon>Methanobacteriati</taxon>
        <taxon>Methanobacteriota</taxon>
        <taxon>Stenosarchaea group</taxon>
        <taxon>Halobacteria</taxon>
        <taxon>Halobacteriales</taxon>
        <taxon>Haloferacaceae</taxon>
        <taxon>Haloquadratum</taxon>
    </lineage>
</organism>
<dbReference type="EMBL" id="FR746099">
    <property type="protein sequence ID" value="CCC39631.1"/>
    <property type="molecule type" value="Genomic_DNA"/>
</dbReference>
<evidence type="ECO:0000256" key="1">
    <source>
        <dbReference type="SAM" id="MobiDB-lite"/>
    </source>
</evidence>
<dbReference type="OrthoDB" id="204433at2157"/>
<evidence type="ECO:0000313" key="3">
    <source>
        <dbReference type="Proteomes" id="UP000007954"/>
    </source>
</evidence>
<dbReference type="AlphaFoldDB" id="G0LGS9"/>
<gene>
    <name evidence="2" type="ordered locus">Hqrw_1696</name>
</gene>
<dbReference type="Proteomes" id="UP000007954">
    <property type="component" value="Chromosome"/>
</dbReference>
<protein>
    <submittedName>
        <fullName evidence="2">Uncharacterized protein</fullName>
    </submittedName>
</protein>
<dbReference type="KEGG" id="hwc:Hqrw_1696"/>
<dbReference type="HOGENOM" id="CLU_2930184_0_0_2"/>
<dbReference type="GeneID" id="12446384"/>
<sequence length="60" mass="6607">MSYPELPDESKDRSGTKDAESATDRVSAHQTSPDRLVFAEDGYADAWIACDATLTESLER</sequence>
<proteinExistence type="predicted"/>
<accession>G0LGS9</accession>
<evidence type="ECO:0000313" key="2">
    <source>
        <dbReference type="EMBL" id="CCC39631.1"/>
    </source>
</evidence>
<feature type="compositionally biased region" description="Basic and acidic residues" evidence="1">
    <location>
        <begin position="8"/>
        <end position="27"/>
    </location>
</feature>
<feature type="region of interest" description="Disordered" evidence="1">
    <location>
        <begin position="1"/>
        <end position="33"/>
    </location>
</feature>
<name>G0LGS9_HALWC</name>
<reference evidence="2 3" key="1">
    <citation type="journal article" date="2011" name="PLoS ONE">
        <title>Haloquadratum walsbyi: limited diversity in a global pond.</title>
        <authorList>
            <person name="Dyall-Smith M."/>
            <person name="Pfeiffer F."/>
            <person name="Klee K."/>
            <person name="Palm P."/>
            <person name="Gross K."/>
            <person name="Schuster S.C."/>
            <person name="Rampp M."/>
            <person name="Oesterhelt D."/>
        </authorList>
    </citation>
    <scope>NUCLEOTIDE SEQUENCE [LARGE SCALE GENOMIC DNA]</scope>
    <source>
        <strain evidence="3">DSM 16854 / JCM 12705 / C23</strain>
    </source>
</reference>